<evidence type="ECO:0000313" key="2">
    <source>
        <dbReference type="EMBL" id="KAJ7768249.1"/>
    </source>
</evidence>
<keyword evidence="3" id="KW-1185">Reference proteome</keyword>
<sequence length="387" mass="43865">MDNAVNLAPKPPPWPWQQPSILNVAVEDELRPANSWLDVDLGEGEDDSSDYDPAEGSGSDSESTDDSDQETDVSSSISESELAYLVTAADAWERRSRTGSEEARNGVDDLILSIAPLLEAEREAAAAYDPDEIVSLITQFYELLIAMGHWPEGSLRYAPHTNPPLNEELAVQLGYTPAAISLMKRLPYLSSEVNQRHSPILGRSVLADYTRDADLKEGRRPYPYMYNEDGPDLDPWLVPWMLPGRDGSHVILDTTLGAVRAYCVDGFRMPEDTVEWQRHGTVPWEEAALTEYRRAPFVPAARYFTELIYAYRSLARLPLIDPDCSDPSQELYAAQIGWLANKEREEHETLLTLYRECGWPDQWRRSEFLERWTAEKEQIEARARKAM</sequence>
<protein>
    <submittedName>
        <fullName evidence="2">Uncharacterized protein</fullName>
    </submittedName>
</protein>
<dbReference type="Proteomes" id="UP001215598">
    <property type="component" value="Unassembled WGS sequence"/>
</dbReference>
<feature type="compositionally biased region" description="Acidic residues" evidence="1">
    <location>
        <begin position="62"/>
        <end position="71"/>
    </location>
</feature>
<proteinExistence type="predicted"/>
<organism evidence="2 3">
    <name type="scientific">Mycena metata</name>
    <dbReference type="NCBI Taxonomy" id="1033252"/>
    <lineage>
        <taxon>Eukaryota</taxon>
        <taxon>Fungi</taxon>
        <taxon>Dikarya</taxon>
        <taxon>Basidiomycota</taxon>
        <taxon>Agaricomycotina</taxon>
        <taxon>Agaricomycetes</taxon>
        <taxon>Agaricomycetidae</taxon>
        <taxon>Agaricales</taxon>
        <taxon>Marasmiineae</taxon>
        <taxon>Mycenaceae</taxon>
        <taxon>Mycena</taxon>
    </lineage>
</organism>
<feature type="compositionally biased region" description="Acidic residues" evidence="1">
    <location>
        <begin position="40"/>
        <end position="53"/>
    </location>
</feature>
<reference evidence="2" key="1">
    <citation type="submission" date="2023-03" db="EMBL/GenBank/DDBJ databases">
        <title>Massive genome expansion in bonnet fungi (Mycena s.s.) driven by repeated elements and novel gene families across ecological guilds.</title>
        <authorList>
            <consortium name="Lawrence Berkeley National Laboratory"/>
            <person name="Harder C.B."/>
            <person name="Miyauchi S."/>
            <person name="Viragh M."/>
            <person name="Kuo A."/>
            <person name="Thoen E."/>
            <person name="Andreopoulos B."/>
            <person name="Lu D."/>
            <person name="Skrede I."/>
            <person name="Drula E."/>
            <person name="Henrissat B."/>
            <person name="Morin E."/>
            <person name="Kohler A."/>
            <person name="Barry K."/>
            <person name="LaButti K."/>
            <person name="Morin E."/>
            <person name="Salamov A."/>
            <person name="Lipzen A."/>
            <person name="Mereny Z."/>
            <person name="Hegedus B."/>
            <person name="Baldrian P."/>
            <person name="Stursova M."/>
            <person name="Weitz H."/>
            <person name="Taylor A."/>
            <person name="Grigoriev I.V."/>
            <person name="Nagy L.G."/>
            <person name="Martin F."/>
            <person name="Kauserud H."/>
        </authorList>
    </citation>
    <scope>NUCLEOTIDE SEQUENCE</scope>
    <source>
        <strain evidence="2">CBHHK182m</strain>
    </source>
</reference>
<feature type="region of interest" description="Disordered" evidence="1">
    <location>
        <begin position="1"/>
        <end position="20"/>
    </location>
</feature>
<accession>A0AAD7JNA0</accession>
<evidence type="ECO:0000313" key="3">
    <source>
        <dbReference type="Proteomes" id="UP001215598"/>
    </source>
</evidence>
<feature type="region of interest" description="Disordered" evidence="1">
    <location>
        <begin position="35"/>
        <end position="78"/>
    </location>
</feature>
<gene>
    <name evidence="2" type="ORF">B0H16DRAFT_1519145</name>
</gene>
<comment type="caution">
    <text evidence="2">The sequence shown here is derived from an EMBL/GenBank/DDBJ whole genome shotgun (WGS) entry which is preliminary data.</text>
</comment>
<evidence type="ECO:0000256" key="1">
    <source>
        <dbReference type="SAM" id="MobiDB-lite"/>
    </source>
</evidence>
<dbReference type="EMBL" id="JARKIB010000020">
    <property type="protein sequence ID" value="KAJ7768249.1"/>
    <property type="molecule type" value="Genomic_DNA"/>
</dbReference>
<dbReference type="AlphaFoldDB" id="A0AAD7JNA0"/>
<name>A0AAD7JNA0_9AGAR</name>